<feature type="region of interest" description="Disordered" evidence="1">
    <location>
        <begin position="217"/>
        <end position="236"/>
    </location>
</feature>
<name>A0A7S1XUL9_9STRA</name>
<dbReference type="PANTHER" id="PTHR34230">
    <property type="entry name" value="ASSEMBLY ABNORMAL PROTEIN 6, PUTATIVE-RELATED"/>
    <property type="match status" value="1"/>
</dbReference>
<dbReference type="InterPro" id="IPR038558">
    <property type="entry name" value="SAS-6_N_sf"/>
</dbReference>
<dbReference type="InterPro" id="IPR032396">
    <property type="entry name" value="SAS-6_N"/>
</dbReference>
<accession>A0A7S1XUL9</accession>
<dbReference type="Pfam" id="PF16531">
    <property type="entry name" value="SAS-6_N"/>
    <property type="match status" value="1"/>
</dbReference>
<organism evidence="3">
    <name type="scientific">Phaeomonas parva</name>
    <dbReference type="NCBI Taxonomy" id="124430"/>
    <lineage>
        <taxon>Eukaryota</taxon>
        <taxon>Sar</taxon>
        <taxon>Stramenopiles</taxon>
        <taxon>Ochrophyta</taxon>
        <taxon>Pinguiophyceae</taxon>
        <taxon>Pinguiochrysidales</taxon>
        <taxon>Pinguiochrysidaceae</taxon>
        <taxon>Phaeomonas</taxon>
    </lineage>
</organism>
<dbReference type="AlphaFoldDB" id="A0A7S1XUL9"/>
<gene>
    <name evidence="3" type="ORF">PPAR1163_LOCUS20131</name>
</gene>
<sequence>MAGDSTMAAADLQTFDMSAIEEMDPSCAEGFNVIYDREVPFELRVQQNQDGPSQVGTLEAIKVKILLQGDDARPSAVRIELSSEADLFYHYAHLIDEAGFQVVQEQQKLMVEFADYPNVLIRMLNNCIREPHNHLAVFVMQQDGTARLDFIQNMEYKFVELMSCHFARSSEESVQHHITYRYNAMKTRLALMQARLTEVQNVIKLKNPSLLLQLQRNPSATLAPSQTNNLNSSRRG</sequence>
<dbReference type="PANTHER" id="PTHR34230:SF2">
    <property type="entry name" value="SPINDLE ASSEMBLY ABNORMAL PROTEIN 6 N-TERMINAL DOMAIN-CONTAINING PROTEIN"/>
    <property type="match status" value="1"/>
</dbReference>
<protein>
    <recommendedName>
        <fullName evidence="2">Spindle assembly abnormal protein 6 N-terminal domain-containing protein</fullName>
    </recommendedName>
</protein>
<dbReference type="EMBL" id="HBGJ01031821">
    <property type="protein sequence ID" value="CAD9261751.1"/>
    <property type="molecule type" value="Transcribed_RNA"/>
</dbReference>
<proteinExistence type="predicted"/>
<dbReference type="CDD" id="cd10142">
    <property type="entry name" value="HD_SAS6_N"/>
    <property type="match status" value="1"/>
</dbReference>
<evidence type="ECO:0000256" key="1">
    <source>
        <dbReference type="SAM" id="MobiDB-lite"/>
    </source>
</evidence>
<reference evidence="3" key="1">
    <citation type="submission" date="2021-01" db="EMBL/GenBank/DDBJ databases">
        <authorList>
            <person name="Corre E."/>
            <person name="Pelletier E."/>
            <person name="Niang G."/>
            <person name="Scheremetjew M."/>
            <person name="Finn R."/>
            <person name="Kale V."/>
            <person name="Holt S."/>
            <person name="Cochrane G."/>
            <person name="Meng A."/>
            <person name="Brown T."/>
            <person name="Cohen L."/>
        </authorList>
    </citation>
    <scope>NUCLEOTIDE SEQUENCE</scope>
    <source>
        <strain evidence="3">CCMP2877</strain>
    </source>
</reference>
<evidence type="ECO:0000313" key="3">
    <source>
        <dbReference type="EMBL" id="CAD9261751.1"/>
    </source>
</evidence>
<evidence type="ECO:0000259" key="2">
    <source>
        <dbReference type="Pfam" id="PF16531"/>
    </source>
</evidence>
<feature type="domain" description="Spindle assembly abnormal protein 6 N-terminal" evidence="2">
    <location>
        <begin position="33"/>
        <end position="166"/>
    </location>
</feature>
<dbReference type="Gene3D" id="2.170.210.20">
    <property type="entry name" value="Spindle assembly abnormal protein 6, N-terminal domain"/>
    <property type="match status" value="1"/>
</dbReference>